<proteinExistence type="inferred from homology"/>
<feature type="region of interest" description="Disordered" evidence="5">
    <location>
        <begin position="314"/>
        <end position="353"/>
    </location>
</feature>
<dbReference type="PROSITE" id="PS51716">
    <property type="entry name" value="G_IRG"/>
    <property type="match status" value="1"/>
</dbReference>
<sequence>MFNPAIVLPLVSAVILSMGQLWSALFGGEVRETPAVAAINRHNNMEQARKVRELEENQREQEKQIRELERKIHEQERRVHEKEQEGAKALSDAQECARREHQQSLREQQQEHHRQADAALKHAEERARKEYNEHLRQVETETQRQRQKAARDLKAAEVRAKKAEADLLAGIRPDKYPTTAELQTIRRRYQYNEQNVHYAVVGSSGTGKSSLINALRGLEADSDQAAPTGTVETTRDVTRCEDPRAGRKGRLWWYDIPGGGTLAIPGADYFNSLGLYIFDAILVVSAGRFTELDIAILRHAKKWDIPAYVVRSKGDQDVHDSQEENWDSSIQEGGVEAASDGGGAGRSDQRGPC</sequence>
<dbReference type="InterPro" id="IPR007743">
    <property type="entry name" value="Immunity-related_GTPase-like"/>
</dbReference>
<evidence type="ECO:0000313" key="8">
    <source>
        <dbReference type="EMBL" id="KIY62409.1"/>
    </source>
</evidence>
<keyword evidence="3" id="KW-0378">Hydrolase</keyword>
<dbReference type="GO" id="GO:0016787">
    <property type="term" value="F:hydrolase activity"/>
    <property type="evidence" value="ECO:0007669"/>
    <property type="project" value="UniProtKB-KW"/>
</dbReference>
<dbReference type="Proteomes" id="UP000054007">
    <property type="component" value="Unassembled WGS sequence"/>
</dbReference>
<organism evidence="8 9">
    <name type="scientific">Cylindrobasidium torrendii FP15055 ss-10</name>
    <dbReference type="NCBI Taxonomy" id="1314674"/>
    <lineage>
        <taxon>Eukaryota</taxon>
        <taxon>Fungi</taxon>
        <taxon>Dikarya</taxon>
        <taxon>Basidiomycota</taxon>
        <taxon>Agaricomycotina</taxon>
        <taxon>Agaricomycetes</taxon>
        <taxon>Agaricomycetidae</taxon>
        <taxon>Agaricales</taxon>
        <taxon>Marasmiineae</taxon>
        <taxon>Physalacriaceae</taxon>
        <taxon>Cylindrobasidium</taxon>
    </lineage>
</organism>
<keyword evidence="9" id="KW-1185">Reference proteome</keyword>
<reference evidence="8 9" key="1">
    <citation type="journal article" date="2015" name="Fungal Genet. Biol.">
        <title>Evolution of novel wood decay mechanisms in Agaricales revealed by the genome sequences of Fistulina hepatica and Cylindrobasidium torrendii.</title>
        <authorList>
            <person name="Floudas D."/>
            <person name="Held B.W."/>
            <person name="Riley R."/>
            <person name="Nagy L.G."/>
            <person name="Koehler G."/>
            <person name="Ransdell A.S."/>
            <person name="Younus H."/>
            <person name="Chow J."/>
            <person name="Chiniquy J."/>
            <person name="Lipzen A."/>
            <person name="Tritt A."/>
            <person name="Sun H."/>
            <person name="Haridas S."/>
            <person name="LaButti K."/>
            <person name="Ohm R.A."/>
            <person name="Kues U."/>
            <person name="Blanchette R.A."/>
            <person name="Grigoriev I.V."/>
            <person name="Minto R.E."/>
            <person name="Hibbett D.S."/>
        </authorList>
    </citation>
    <scope>NUCLEOTIDE SEQUENCE [LARGE SCALE GENOMIC DNA]</scope>
    <source>
        <strain evidence="8 9">FP15055 ss-10</strain>
    </source>
</reference>
<feature type="chain" id="PRO_5002316501" description="IRG-type G domain-containing protein" evidence="6">
    <location>
        <begin position="20"/>
        <end position="353"/>
    </location>
</feature>
<dbReference type="PANTHER" id="PTHR32341">
    <property type="entry name" value="INTERFERON-INDUCIBLE GTPASE"/>
    <property type="match status" value="1"/>
</dbReference>
<comment type="similarity">
    <text evidence="1">Belongs to the TRAFAC class dynamin-like GTPase superfamily. IRG family.</text>
</comment>
<dbReference type="InterPro" id="IPR051515">
    <property type="entry name" value="IRG"/>
</dbReference>
<dbReference type="STRING" id="1314674.A0A0D7AX26"/>
<protein>
    <recommendedName>
        <fullName evidence="7">IRG-type G domain-containing protein</fullName>
    </recommendedName>
</protein>
<dbReference type="InterPro" id="IPR030385">
    <property type="entry name" value="G_IRG_dom"/>
</dbReference>
<evidence type="ECO:0000256" key="1">
    <source>
        <dbReference type="ARBA" id="ARBA00005429"/>
    </source>
</evidence>
<feature type="signal peptide" evidence="6">
    <location>
        <begin position="1"/>
        <end position="19"/>
    </location>
</feature>
<accession>A0A0D7AX26</accession>
<evidence type="ECO:0000259" key="7">
    <source>
        <dbReference type="PROSITE" id="PS51716"/>
    </source>
</evidence>
<dbReference type="SUPFAM" id="SSF52540">
    <property type="entry name" value="P-loop containing nucleoside triphosphate hydrolases"/>
    <property type="match status" value="1"/>
</dbReference>
<dbReference type="OrthoDB" id="422720at2759"/>
<keyword evidence="4" id="KW-0342">GTP-binding</keyword>
<dbReference type="Pfam" id="PF05049">
    <property type="entry name" value="IIGP"/>
    <property type="match status" value="1"/>
</dbReference>
<dbReference type="GO" id="GO:0016020">
    <property type="term" value="C:membrane"/>
    <property type="evidence" value="ECO:0007669"/>
    <property type="project" value="InterPro"/>
</dbReference>
<evidence type="ECO:0000256" key="2">
    <source>
        <dbReference type="ARBA" id="ARBA00022741"/>
    </source>
</evidence>
<dbReference type="InterPro" id="IPR027417">
    <property type="entry name" value="P-loop_NTPase"/>
</dbReference>
<feature type="region of interest" description="Disordered" evidence="5">
    <location>
        <begin position="98"/>
        <end position="120"/>
    </location>
</feature>
<evidence type="ECO:0000256" key="6">
    <source>
        <dbReference type="SAM" id="SignalP"/>
    </source>
</evidence>
<evidence type="ECO:0000256" key="4">
    <source>
        <dbReference type="ARBA" id="ARBA00023134"/>
    </source>
</evidence>
<keyword evidence="6" id="KW-0732">Signal</keyword>
<feature type="domain" description="IRG-type G" evidence="7">
    <location>
        <begin position="194"/>
        <end position="353"/>
    </location>
</feature>
<dbReference type="Gene3D" id="3.40.50.300">
    <property type="entry name" value="P-loop containing nucleotide triphosphate hydrolases"/>
    <property type="match status" value="1"/>
</dbReference>
<gene>
    <name evidence="8" type="ORF">CYLTODRAFT_426935</name>
</gene>
<dbReference type="GO" id="GO:0005525">
    <property type="term" value="F:GTP binding"/>
    <property type="evidence" value="ECO:0007669"/>
    <property type="project" value="UniProtKB-KW"/>
</dbReference>
<dbReference type="AlphaFoldDB" id="A0A0D7AX26"/>
<evidence type="ECO:0000256" key="5">
    <source>
        <dbReference type="SAM" id="MobiDB-lite"/>
    </source>
</evidence>
<evidence type="ECO:0000256" key="3">
    <source>
        <dbReference type="ARBA" id="ARBA00022801"/>
    </source>
</evidence>
<dbReference type="EMBL" id="KN880787">
    <property type="protein sequence ID" value="KIY62409.1"/>
    <property type="molecule type" value="Genomic_DNA"/>
</dbReference>
<dbReference type="PANTHER" id="PTHR32341:SF10">
    <property type="entry name" value="INTERFERON-INDUCIBLE GTPASE 5"/>
    <property type="match status" value="1"/>
</dbReference>
<feature type="region of interest" description="Disordered" evidence="5">
    <location>
        <begin position="134"/>
        <end position="153"/>
    </location>
</feature>
<keyword evidence="2" id="KW-0547">Nucleotide-binding</keyword>
<name>A0A0D7AX26_9AGAR</name>
<evidence type="ECO:0000313" key="9">
    <source>
        <dbReference type="Proteomes" id="UP000054007"/>
    </source>
</evidence>